<evidence type="ECO:0000256" key="1">
    <source>
        <dbReference type="SAM" id="Phobius"/>
    </source>
</evidence>
<comment type="caution">
    <text evidence="2">The sequence shown here is derived from an EMBL/GenBank/DDBJ whole genome shotgun (WGS) entry which is preliminary data.</text>
</comment>
<evidence type="ECO:0008006" key="4">
    <source>
        <dbReference type="Google" id="ProtNLM"/>
    </source>
</evidence>
<dbReference type="RefSeq" id="WP_066392364.1">
    <property type="nucleotide sequence ID" value="NZ_JAGIKZ010000016.1"/>
</dbReference>
<sequence>MLFNAVEPKVPLLFSFFMMVVMFIISNWSIYLLLAIMIIVSTNVKYHFKVNDTDLLFTTSLFGLEILKKKARKEQIKLIEFKRTDWDKKSVFIRLEKGFRWKISRFNSDTFDESIENFARTNSINIKKHKK</sequence>
<dbReference type="Proteomes" id="UP001519293">
    <property type="component" value="Unassembled WGS sequence"/>
</dbReference>
<gene>
    <name evidence="2" type="ORF">J2Z40_002727</name>
</gene>
<organism evidence="2 3">
    <name type="scientific">Cytobacillus eiseniae</name>
    <dbReference type="NCBI Taxonomy" id="762947"/>
    <lineage>
        <taxon>Bacteria</taxon>
        <taxon>Bacillati</taxon>
        <taxon>Bacillota</taxon>
        <taxon>Bacilli</taxon>
        <taxon>Bacillales</taxon>
        <taxon>Bacillaceae</taxon>
        <taxon>Cytobacillus</taxon>
    </lineage>
</organism>
<reference evidence="2 3" key="1">
    <citation type="submission" date="2021-03" db="EMBL/GenBank/DDBJ databases">
        <title>Genomic Encyclopedia of Type Strains, Phase IV (KMG-IV): sequencing the most valuable type-strain genomes for metagenomic binning, comparative biology and taxonomic classification.</title>
        <authorList>
            <person name="Goeker M."/>
        </authorList>
    </citation>
    <scope>NUCLEOTIDE SEQUENCE [LARGE SCALE GENOMIC DNA]</scope>
    <source>
        <strain evidence="2 3">DSM 26675</strain>
    </source>
</reference>
<keyword evidence="1" id="KW-0812">Transmembrane</keyword>
<keyword evidence="1" id="KW-0472">Membrane</keyword>
<dbReference type="EMBL" id="JAGIKZ010000016">
    <property type="protein sequence ID" value="MBP2242154.1"/>
    <property type="molecule type" value="Genomic_DNA"/>
</dbReference>
<keyword evidence="1" id="KW-1133">Transmembrane helix</keyword>
<proteinExistence type="predicted"/>
<protein>
    <recommendedName>
        <fullName evidence="4">DUF5673 domain-containing protein</fullName>
    </recommendedName>
</protein>
<evidence type="ECO:0000313" key="3">
    <source>
        <dbReference type="Proteomes" id="UP001519293"/>
    </source>
</evidence>
<evidence type="ECO:0000313" key="2">
    <source>
        <dbReference type="EMBL" id="MBP2242154.1"/>
    </source>
</evidence>
<keyword evidence="3" id="KW-1185">Reference proteome</keyword>
<feature type="transmembrane region" description="Helical" evidence="1">
    <location>
        <begin position="12"/>
        <end position="40"/>
    </location>
</feature>
<accession>A0ABS4RGY2</accession>
<name>A0ABS4RGY2_9BACI</name>